<gene>
    <name evidence="1" type="ORF">V6668_16755</name>
</gene>
<reference evidence="1 2" key="1">
    <citation type="submission" date="2024-02" db="EMBL/GenBank/DDBJ databases">
        <title>Complete sequences of two Paenibacillus sp. strains and one Lysinibacillus strain isolated from the environment on STAA medium highlight biotechnological potential.</title>
        <authorList>
            <person name="Attere S.A."/>
            <person name="Piche L.C."/>
            <person name="Intertaglia L."/>
            <person name="Lami R."/>
            <person name="Charette S.J."/>
            <person name="Vincent A.T."/>
        </authorList>
    </citation>
    <scope>NUCLEOTIDE SEQUENCE [LARGE SCALE GENOMIC DNA]</scope>
    <source>
        <strain evidence="1 2">Y5S-7</strain>
    </source>
</reference>
<dbReference type="GeneID" id="93477150"/>
<dbReference type="RefSeq" id="WP_036613867.1">
    <property type="nucleotide sequence ID" value="NZ_CP145892.1"/>
</dbReference>
<proteinExistence type="predicted"/>
<name>A0ABD8AKP7_PAEAM</name>
<dbReference type="Proteomes" id="UP001364764">
    <property type="component" value="Chromosome"/>
</dbReference>
<evidence type="ECO:0000313" key="1">
    <source>
        <dbReference type="EMBL" id="WWP18162.1"/>
    </source>
</evidence>
<organism evidence="1 2">
    <name type="scientific">Paenibacillus amylolyticus</name>
    <dbReference type="NCBI Taxonomy" id="1451"/>
    <lineage>
        <taxon>Bacteria</taxon>
        <taxon>Bacillati</taxon>
        <taxon>Bacillota</taxon>
        <taxon>Bacilli</taxon>
        <taxon>Bacillales</taxon>
        <taxon>Paenibacillaceae</taxon>
        <taxon>Paenibacillus</taxon>
    </lineage>
</organism>
<dbReference type="EMBL" id="CP145892">
    <property type="protein sequence ID" value="WWP18162.1"/>
    <property type="molecule type" value="Genomic_DNA"/>
</dbReference>
<dbReference type="AlphaFoldDB" id="A0ABD8AKP7"/>
<evidence type="ECO:0000313" key="2">
    <source>
        <dbReference type="Proteomes" id="UP001364764"/>
    </source>
</evidence>
<sequence>MVDGLEEPLLDINEIQGNSVPGFNKDYQRFLFFDIFEPVLAKRWLSYWTPYVSTAQGVIQFNRLYQLMRERRGEEPDGIMATWLKKSKTTYI</sequence>
<protein>
    <submittedName>
        <fullName evidence="1">Uncharacterized protein</fullName>
    </submittedName>
</protein>
<accession>A0ABD8AKP7</accession>